<proteinExistence type="inferred from homology"/>
<evidence type="ECO:0000256" key="5">
    <source>
        <dbReference type="RuleBase" id="RU004508"/>
    </source>
</evidence>
<dbReference type="GO" id="GO:0000271">
    <property type="term" value="P:polysaccharide biosynthetic process"/>
    <property type="evidence" value="ECO:0007669"/>
    <property type="project" value="TreeGrafter"/>
</dbReference>
<dbReference type="CDD" id="cd00616">
    <property type="entry name" value="AHBA_syn"/>
    <property type="match status" value="1"/>
</dbReference>
<dbReference type="EMBL" id="PXOQ01000019">
    <property type="protein sequence ID" value="PSG86081.1"/>
    <property type="molecule type" value="Genomic_DNA"/>
</dbReference>
<feature type="modified residue" description="N6-(pyridoxal phosphate)lysine" evidence="4">
    <location>
        <position position="190"/>
    </location>
</feature>
<sequence>MIPFLDLKQINKRFEKEFKAQFSDFLNSGSYILGDAVLNFEKSFAKYCGTSYCVGVSNGLDALILIFKAYKELGLLHDGDEVIVPSNTYIATVLAILNNGLQPVFVEPNPYTFNIEASTISKHITNKTKAILVVHLYGQLCDMNEINSLAKTHDLLIVEDAAQAHGAQTETKERAGNLSDAAGFSFYPSKNLGALGDAGAITTNHKELYELLLKLRNYGSALKYENEVLGYNNRLDPIQAVFLQHKLTVLDSDNSKRREIAQRYVTEIKNPELKLPFYNGSLNHVFHLFVIQVKDRTRFMDYMLQNHIQIAIHYPKPPHQQNALKQFNKRSFPVSEAIHKTCVSLPISPVQTEEQTQQIISVINAYQ</sequence>
<dbReference type="Gene3D" id="3.40.640.10">
    <property type="entry name" value="Type I PLP-dependent aspartate aminotransferase-like (Major domain)"/>
    <property type="match status" value="1"/>
</dbReference>
<protein>
    <submittedName>
        <fullName evidence="6">Aminotransferase</fullName>
    </submittedName>
</protein>
<dbReference type="PIRSF" id="PIRSF000390">
    <property type="entry name" value="PLP_StrS"/>
    <property type="match status" value="1"/>
</dbReference>
<dbReference type="AlphaFoldDB" id="A0A2T1N4K2"/>
<dbReference type="SUPFAM" id="SSF53383">
    <property type="entry name" value="PLP-dependent transferases"/>
    <property type="match status" value="1"/>
</dbReference>
<comment type="similarity">
    <text evidence="2 5">Belongs to the DegT/DnrJ/EryC1 family.</text>
</comment>
<dbReference type="InterPro" id="IPR000653">
    <property type="entry name" value="DegT/StrS_aminotransferase"/>
</dbReference>
<keyword evidence="6" id="KW-0808">Transferase</keyword>
<evidence type="ECO:0000256" key="3">
    <source>
        <dbReference type="PIRSR" id="PIRSR000390-1"/>
    </source>
</evidence>
<keyword evidence="1 4" id="KW-0663">Pyridoxal phosphate</keyword>
<name>A0A2T1N4K2_9FLAO</name>
<dbReference type="Gene3D" id="3.90.1150.10">
    <property type="entry name" value="Aspartate Aminotransferase, domain 1"/>
    <property type="match status" value="1"/>
</dbReference>
<dbReference type="GO" id="GO:0008483">
    <property type="term" value="F:transaminase activity"/>
    <property type="evidence" value="ECO:0007669"/>
    <property type="project" value="UniProtKB-KW"/>
</dbReference>
<dbReference type="GO" id="GO:0030170">
    <property type="term" value="F:pyridoxal phosphate binding"/>
    <property type="evidence" value="ECO:0007669"/>
    <property type="project" value="TreeGrafter"/>
</dbReference>
<reference evidence="6 7" key="1">
    <citation type="submission" date="2018-03" db="EMBL/GenBank/DDBJ databases">
        <title>Mesoflavibacter sp. HG37 and Mesoflavibacter sp. HG96 sp.nov., two marine bacteria isolated from seawater of Western Pacific Ocean.</title>
        <authorList>
            <person name="Cheng H."/>
            <person name="Wu Y.-H."/>
            <person name="Guo L.-L."/>
            <person name="Xu X.-W."/>
        </authorList>
    </citation>
    <scope>NUCLEOTIDE SEQUENCE [LARGE SCALE GENOMIC DNA]</scope>
    <source>
        <strain evidence="6 7">KCTC 32269</strain>
    </source>
</reference>
<keyword evidence="6" id="KW-0032">Aminotransferase</keyword>
<gene>
    <name evidence="6" type="ORF">C7H52_13105</name>
</gene>
<dbReference type="PANTHER" id="PTHR30244">
    <property type="entry name" value="TRANSAMINASE"/>
    <property type="match status" value="1"/>
</dbReference>
<dbReference type="Pfam" id="PF01041">
    <property type="entry name" value="DegT_DnrJ_EryC1"/>
    <property type="match status" value="1"/>
</dbReference>
<evidence type="ECO:0000256" key="2">
    <source>
        <dbReference type="ARBA" id="ARBA00037999"/>
    </source>
</evidence>
<dbReference type="OrthoDB" id="9804264at2"/>
<accession>A0A2T1N4K2</accession>
<organism evidence="6 7">
    <name type="scientific">Aurantibacter aestuarii</name>
    <dbReference type="NCBI Taxonomy" id="1266046"/>
    <lineage>
        <taxon>Bacteria</taxon>
        <taxon>Pseudomonadati</taxon>
        <taxon>Bacteroidota</taxon>
        <taxon>Flavobacteriia</taxon>
        <taxon>Flavobacteriales</taxon>
        <taxon>Flavobacteriaceae</taxon>
        <taxon>Aurantibacter</taxon>
    </lineage>
</organism>
<evidence type="ECO:0000256" key="4">
    <source>
        <dbReference type="PIRSR" id="PIRSR000390-2"/>
    </source>
</evidence>
<evidence type="ECO:0000256" key="1">
    <source>
        <dbReference type="ARBA" id="ARBA00022898"/>
    </source>
</evidence>
<comment type="caution">
    <text evidence="6">The sequence shown here is derived from an EMBL/GenBank/DDBJ whole genome shotgun (WGS) entry which is preliminary data.</text>
</comment>
<dbReference type="InterPro" id="IPR015421">
    <property type="entry name" value="PyrdxlP-dep_Trfase_major"/>
</dbReference>
<dbReference type="InterPro" id="IPR015422">
    <property type="entry name" value="PyrdxlP-dep_Trfase_small"/>
</dbReference>
<dbReference type="Proteomes" id="UP000238426">
    <property type="component" value="Unassembled WGS sequence"/>
</dbReference>
<dbReference type="RefSeq" id="WP_106464359.1">
    <property type="nucleotide sequence ID" value="NZ_PXOQ01000019.1"/>
</dbReference>
<dbReference type="PANTHER" id="PTHR30244:SF36">
    <property type="entry name" value="3-OXO-GLUCOSE-6-PHOSPHATE:GLUTAMATE AMINOTRANSFERASE"/>
    <property type="match status" value="1"/>
</dbReference>
<evidence type="ECO:0000313" key="6">
    <source>
        <dbReference type="EMBL" id="PSG86081.1"/>
    </source>
</evidence>
<keyword evidence="7" id="KW-1185">Reference proteome</keyword>
<dbReference type="InterPro" id="IPR015424">
    <property type="entry name" value="PyrdxlP-dep_Trfase"/>
</dbReference>
<evidence type="ECO:0000313" key="7">
    <source>
        <dbReference type="Proteomes" id="UP000238426"/>
    </source>
</evidence>
<feature type="active site" description="Proton acceptor" evidence="3">
    <location>
        <position position="190"/>
    </location>
</feature>